<keyword evidence="3" id="KW-0315">Glutamine amidotransferase</keyword>
<protein>
    <submittedName>
        <fullName evidence="3">Class I glutamine amidotransferase-like protein</fullName>
    </submittedName>
</protein>
<comment type="caution">
    <text evidence="3">The sequence shown here is derived from an EMBL/GenBank/DDBJ whole genome shotgun (WGS) entry which is preliminary data.</text>
</comment>
<evidence type="ECO:0000313" key="4">
    <source>
        <dbReference type="Proteomes" id="UP001302812"/>
    </source>
</evidence>
<dbReference type="Pfam" id="PF01965">
    <property type="entry name" value="DJ-1_PfpI"/>
    <property type="match status" value="1"/>
</dbReference>
<dbReference type="SUPFAM" id="SSF52317">
    <property type="entry name" value="Class I glutamine amidotransferase-like"/>
    <property type="match status" value="1"/>
</dbReference>
<name>A0AAN6QMC2_9PEZI</name>
<dbReference type="InterPro" id="IPR002818">
    <property type="entry name" value="DJ-1/PfpI"/>
</dbReference>
<keyword evidence="4" id="KW-1185">Reference proteome</keyword>
<dbReference type="GeneID" id="89942202"/>
<proteinExistence type="predicted"/>
<dbReference type="Gene3D" id="3.40.50.880">
    <property type="match status" value="1"/>
</dbReference>
<dbReference type="InterPro" id="IPR029062">
    <property type="entry name" value="Class_I_gatase-like"/>
</dbReference>
<dbReference type="InterPro" id="IPR052158">
    <property type="entry name" value="INH-QAR"/>
</dbReference>
<sequence>MKIQPDILASALLVASSQLAWAQASCSPTPTYTFTPEQLRNANRTLSIGYVVYPGYAILDVFGPLQFLEGLSWPFSINLSIIAKTAGPVGSRPPPHHTPDGSIMDMSRMIDVQLIATHDFQTAPPLDILIMPGGVGDLHLVEQNDTAIEDFIASRFNTTEYVLSVCSGAGFLARAGVLEGRRATGTKAVWDFVTQFGTNITWVPSARWVEDGKVWTSSGVTAGMDMMVAFVRHLYGDPRVNNFVNNLEYLAHVDPRWDPFSVLHKVPGANMSIPLTSTVSPLQPYPEEA</sequence>
<gene>
    <name evidence="3" type="ORF">N656DRAFT_801073</name>
</gene>
<dbReference type="PANTHER" id="PTHR43130:SF15">
    <property type="entry name" value="THIJ_PFPI FAMILY PROTEIN (AFU_ORTHOLOGUE AFUA_5G14240)"/>
    <property type="match status" value="1"/>
</dbReference>
<feature type="signal peptide" evidence="1">
    <location>
        <begin position="1"/>
        <end position="22"/>
    </location>
</feature>
<dbReference type="CDD" id="cd03139">
    <property type="entry name" value="GATase1_PfpI_2"/>
    <property type="match status" value="1"/>
</dbReference>
<organism evidence="3 4">
    <name type="scientific">Canariomyces notabilis</name>
    <dbReference type="NCBI Taxonomy" id="2074819"/>
    <lineage>
        <taxon>Eukaryota</taxon>
        <taxon>Fungi</taxon>
        <taxon>Dikarya</taxon>
        <taxon>Ascomycota</taxon>
        <taxon>Pezizomycotina</taxon>
        <taxon>Sordariomycetes</taxon>
        <taxon>Sordariomycetidae</taxon>
        <taxon>Sordariales</taxon>
        <taxon>Chaetomiaceae</taxon>
        <taxon>Canariomyces</taxon>
    </lineage>
</organism>
<evidence type="ECO:0000256" key="1">
    <source>
        <dbReference type="SAM" id="SignalP"/>
    </source>
</evidence>
<dbReference type="Proteomes" id="UP001302812">
    <property type="component" value="Unassembled WGS sequence"/>
</dbReference>
<feature type="chain" id="PRO_5042967835" evidence="1">
    <location>
        <begin position="23"/>
        <end position="289"/>
    </location>
</feature>
<evidence type="ECO:0000259" key="2">
    <source>
        <dbReference type="Pfam" id="PF01965"/>
    </source>
</evidence>
<dbReference type="AlphaFoldDB" id="A0AAN6QMC2"/>
<reference evidence="3" key="1">
    <citation type="journal article" date="2023" name="Mol. Phylogenet. Evol.">
        <title>Genome-scale phylogeny and comparative genomics of the fungal order Sordariales.</title>
        <authorList>
            <person name="Hensen N."/>
            <person name="Bonometti L."/>
            <person name="Westerberg I."/>
            <person name="Brannstrom I.O."/>
            <person name="Guillou S."/>
            <person name="Cros-Aarteil S."/>
            <person name="Calhoun S."/>
            <person name="Haridas S."/>
            <person name="Kuo A."/>
            <person name="Mondo S."/>
            <person name="Pangilinan J."/>
            <person name="Riley R."/>
            <person name="LaButti K."/>
            <person name="Andreopoulos B."/>
            <person name="Lipzen A."/>
            <person name="Chen C."/>
            <person name="Yan M."/>
            <person name="Daum C."/>
            <person name="Ng V."/>
            <person name="Clum A."/>
            <person name="Steindorff A."/>
            <person name="Ohm R.A."/>
            <person name="Martin F."/>
            <person name="Silar P."/>
            <person name="Natvig D.O."/>
            <person name="Lalanne C."/>
            <person name="Gautier V."/>
            <person name="Ament-Velasquez S.L."/>
            <person name="Kruys A."/>
            <person name="Hutchinson M.I."/>
            <person name="Powell A.J."/>
            <person name="Barry K."/>
            <person name="Miller A.N."/>
            <person name="Grigoriev I.V."/>
            <person name="Debuchy R."/>
            <person name="Gladieux P."/>
            <person name="Hiltunen Thoren M."/>
            <person name="Johannesson H."/>
        </authorList>
    </citation>
    <scope>NUCLEOTIDE SEQUENCE</scope>
    <source>
        <strain evidence="3">CBS 508.74</strain>
    </source>
</reference>
<feature type="domain" description="DJ-1/PfpI" evidence="2">
    <location>
        <begin position="77"/>
        <end position="232"/>
    </location>
</feature>
<dbReference type="PANTHER" id="PTHR43130">
    <property type="entry name" value="ARAC-FAMILY TRANSCRIPTIONAL REGULATOR"/>
    <property type="match status" value="1"/>
</dbReference>
<keyword evidence="1" id="KW-0732">Signal</keyword>
<reference evidence="3" key="2">
    <citation type="submission" date="2023-05" db="EMBL/GenBank/DDBJ databases">
        <authorList>
            <consortium name="Lawrence Berkeley National Laboratory"/>
            <person name="Steindorff A."/>
            <person name="Hensen N."/>
            <person name="Bonometti L."/>
            <person name="Westerberg I."/>
            <person name="Brannstrom I.O."/>
            <person name="Guillou S."/>
            <person name="Cros-Aarteil S."/>
            <person name="Calhoun S."/>
            <person name="Haridas S."/>
            <person name="Kuo A."/>
            <person name="Mondo S."/>
            <person name="Pangilinan J."/>
            <person name="Riley R."/>
            <person name="Labutti K."/>
            <person name="Andreopoulos B."/>
            <person name="Lipzen A."/>
            <person name="Chen C."/>
            <person name="Yanf M."/>
            <person name="Daum C."/>
            <person name="Ng V."/>
            <person name="Clum A."/>
            <person name="Ohm R."/>
            <person name="Martin F."/>
            <person name="Silar P."/>
            <person name="Natvig D."/>
            <person name="Lalanne C."/>
            <person name="Gautier V."/>
            <person name="Ament-Velasquez S.L."/>
            <person name="Kruys A."/>
            <person name="Hutchinson M.I."/>
            <person name="Powell A.J."/>
            <person name="Barry K."/>
            <person name="Miller A.N."/>
            <person name="Grigoriev I.V."/>
            <person name="Debuchy R."/>
            <person name="Gladieux P."/>
            <person name="Thoren M.H."/>
            <person name="Johannesson H."/>
        </authorList>
    </citation>
    <scope>NUCLEOTIDE SEQUENCE</scope>
    <source>
        <strain evidence="3">CBS 508.74</strain>
    </source>
</reference>
<evidence type="ECO:0000313" key="3">
    <source>
        <dbReference type="EMBL" id="KAK4109282.1"/>
    </source>
</evidence>
<dbReference type="EMBL" id="MU853357">
    <property type="protein sequence ID" value="KAK4109282.1"/>
    <property type="molecule type" value="Genomic_DNA"/>
</dbReference>
<accession>A0AAN6QMC2</accession>
<dbReference type="RefSeq" id="XP_064666852.1">
    <property type="nucleotide sequence ID" value="XM_064818077.1"/>
</dbReference>